<dbReference type="GO" id="GO:0050479">
    <property type="term" value="F:glyceryl-ether monooxygenase activity"/>
    <property type="evidence" value="ECO:0007669"/>
    <property type="project" value="TreeGrafter"/>
</dbReference>
<sequence length="318" mass="36073">MDSAYSFFEAVVGGMSARIWPLYLPGMILLAYWAYRTQKQGGGFWRWLFPKEIYLHKSHWVDIQLFIVGRLLSLLGAFQIVGIATVFAATIIGVLGGTMAQTDSMSPVLVTFLLVLASDFAVYWVHRVHHEQRVLWPFHSVHHSAEVMTPITVYRKHPIYDLISSSVKGALLGIAQGVLLSFFVSEISLTLILGANAFYFIFNSITANLRHSHVWISFGRVAEHIFISPAQHQIHHSSELKHYNKNYGEVFAIWDWMFGTLYIPEEQEILEFGIGDEHGHKIDQPHPSLVAALIEPLKESYNELRGIRKTAEQVTPAE</sequence>
<dbReference type="EMBL" id="FNUZ01000003">
    <property type="protein sequence ID" value="SEG29825.1"/>
    <property type="molecule type" value="Genomic_DNA"/>
</dbReference>
<evidence type="ECO:0000313" key="9">
    <source>
        <dbReference type="EMBL" id="SEG29825.1"/>
    </source>
</evidence>
<keyword evidence="4" id="KW-0560">Oxidoreductase</keyword>
<proteinExistence type="predicted"/>
<evidence type="ECO:0000256" key="7">
    <source>
        <dbReference type="SAM" id="Phobius"/>
    </source>
</evidence>
<feature type="transmembrane region" description="Helical" evidence="7">
    <location>
        <begin position="17"/>
        <end position="35"/>
    </location>
</feature>
<name>A0A1H5Z2G5_9RHOB</name>
<protein>
    <submittedName>
        <fullName evidence="9">Sterol desaturase/sphingolipid hydroxylase, fatty acid hydroxylase superfamily</fullName>
    </submittedName>
</protein>
<dbReference type="GO" id="GO:0016020">
    <property type="term" value="C:membrane"/>
    <property type="evidence" value="ECO:0007669"/>
    <property type="project" value="GOC"/>
</dbReference>
<dbReference type="PANTHER" id="PTHR21624:SF1">
    <property type="entry name" value="ALKYLGLYCEROL MONOOXYGENASE"/>
    <property type="match status" value="1"/>
</dbReference>
<evidence type="ECO:0000256" key="4">
    <source>
        <dbReference type="ARBA" id="ARBA00023002"/>
    </source>
</evidence>
<evidence type="ECO:0000313" key="10">
    <source>
        <dbReference type="Proteomes" id="UP000236752"/>
    </source>
</evidence>
<dbReference type="InterPro" id="IPR006694">
    <property type="entry name" value="Fatty_acid_hydroxylase"/>
</dbReference>
<keyword evidence="6 7" id="KW-0472">Membrane</keyword>
<dbReference type="InterPro" id="IPR051689">
    <property type="entry name" value="Sterol_desaturase/TMEM195"/>
</dbReference>
<evidence type="ECO:0000256" key="2">
    <source>
        <dbReference type="ARBA" id="ARBA00022692"/>
    </source>
</evidence>
<accession>A0A1H5Z2G5</accession>
<keyword evidence="2 7" id="KW-0812">Transmembrane</keyword>
<comment type="subcellular location">
    <subcellularLocation>
        <location evidence="1">Endomembrane system</location>
        <topology evidence="1">Multi-pass membrane protein</topology>
    </subcellularLocation>
</comment>
<dbReference type="OrthoDB" id="9770329at2"/>
<dbReference type="Pfam" id="PF04116">
    <property type="entry name" value="FA_hydroxylase"/>
    <property type="match status" value="1"/>
</dbReference>
<feature type="transmembrane region" description="Helical" evidence="7">
    <location>
        <begin position="107"/>
        <end position="125"/>
    </location>
</feature>
<evidence type="ECO:0000256" key="1">
    <source>
        <dbReference type="ARBA" id="ARBA00004127"/>
    </source>
</evidence>
<organism evidence="9 10">
    <name type="scientific">Thalassococcus halodurans</name>
    <dbReference type="NCBI Taxonomy" id="373675"/>
    <lineage>
        <taxon>Bacteria</taxon>
        <taxon>Pseudomonadati</taxon>
        <taxon>Pseudomonadota</taxon>
        <taxon>Alphaproteobacteria</taxon>
        <taxon>Rhodobacterales</taxon>
        <taxon>Roseobacteraceae</taxon>
        <taxon>Thalassococcus</taxon>
    </lineage>
</organism>
<dbReference type="GO" id="GO:0006643">
    <property type="term" value="P:membrane lipid metabolic process"/>
    <property type="evidence" value="ECO:0007669"/>
    <property type="project" value="TreeGrafter"/>
</dbReference>
<keyword evidence="5" id="KW-0443">Lipid metabolism</keyword>
<gene>
    <name evidence="9" type="ORF">SAMN04488045_2356</name>
</gene>
<feature type="transmembrane region" description="Helical" evidence="7">
    <location>
        <begin position="178"/>
        <end position="202"/>
    </location>
</feature>
<feature type="domain" description="Fatty acid hydroxylase" evidence="8">
    <location>
        <begin position="112"/>
        <end position="260"/>
    </location>
</feature>
<feature type="transmembrane region" description="Helical" evidence="7">
    <location>
        <begin position="71"/>
        <end position="95"/>
    </location>
</feature>
<dbReference type="GO" id="GO:0012505">
    <property type="term" value="C:endomembrane system"/>
    <property type="evidence" value="ECO:0007669"/>
    <property type="project" value="UniProtKB-SubCell"/>
</dbReference>
<keyword evidence="3 7" id="KW-1133">Transmembrane helix</keyword>
<reference evidence="9 10" key="1">
    <citation type="submission" date="2016-10" db="EMBL/GenBank/DDBJ databases">
        <authorList>
            <person name="de Groot N.N."/>
        </authorList>
    </citation>
    <scope>NUCLEOTIDE SEQUENCE [LARGE SCALE GENOMIC DNA]</scope>
    <source>
        <strain evidence="9 10">DSM 26915</strain>
    </source>
</reference>
<evidence type="ECO:0000256" key="6">
    <source>
        <dbReference type="ARBA" id="ARBA00023136"/>
    </source>
</evidence>
<dbReference type="PANTHER" id="PTHR21624">
    <property type="entry name" value="STEROL DESATURASE-RELATED PROTEIN"/>
    <property type="match status" value="1"/>
</dbReference>
<evidence type="ECO:0000259" key="8">
    <source>
        <dbReference type="Pfam" id="PF04116"/>
    </source>
</evidence>
<evidence type="ECO:0000256" key="5">
    <source>
        <dbReference type="ARBA" id="ARBA00023098"/>
    </source>
</evidence>
<dbReference type="RefSeq" id="WP_146064532.1">
    <property type="nucleotide sequence ID" value="NZ_FNUZ01000003.1"/>
</dbReference>
<dbReference type="Proteomes" id="UP000236752">
    <property type="component" value="Unassembled WGS sequence"/>
</dbReference>
<dbReference type="AlphaFoldDB" id="A0A1H5Z2G5"/>
<keyword evidence="10" id="KW-1185">Reference proteome</keyword>
<dbReference type="GO" id="GO:0008610">
    <property type="term" value="P:lipid biosynthetic process"/>
    <property type="evidence" value="ECO:0007669"/>
    <property type="project" value="InterPro"/>
</dbReference>
<evidence type="ECO:0000256" key="3">
    <source>
        <dbReference type="ARBA" id="ARBA00022989"/>
    </source>
</evidence>
<dbReference type="GO" id="GO:0005506">
    <property type="term" value="F:iron ion binding"/>
    <property type="evidence" value="ECO:0007669"/>
    <property type="project" value="InterPro"/>
</dbReference>